<dbReference type="KEGG" id="sgs:AVL59_14745"/>
<dbReference type="STRING" id="68214.AVL59_14745"/>
<evidence type="ECO:0000313" key="3">
    <source>
        <dbReference type="Proteomes" id="UP000092659"/>
    </source>
</evidence>
<dbReference type="EMBL" id="CP016279">
    <property type="protein sequence ID" value="ANP50716.1"/>
    <property type="molecule type" value="Genomic_DNA"/>
</dbReference>
<dbReference type="Pfam" id="PF19953">
    <property type="entry name" value="EACC1"/>
    <property type="match status" value="1"/>
</dbReference>
<dbReference type="InterPro" id="IPR045428">
    <property type="entry name" value="EACC1"/>
</dbReference>
<dbReference type="Proteomes" id="UP001519309">
    <property type="component" value="Unassembled WGS sequence"/>
</dbReference>
<evidence type="ECO:0000313" key="2">
    <source>
        <dbReference type="EMBL" id="MBP2051509.1"/>
    </source>
</evidence>
<organism evidence="1 3">
    <name type="scientific">Streptomyces griseochromogenes</name>
    <dbReference type="NCBI Taxonomy" id="68214"/>
    <lineage>
        <taxon>Bacteria</taxon>
        <taxon>Bacillati</taxon>
        <taxon>Actinomycetota</taxon>
        <taxon>Actinomycetes</taxon>
        <taxon>Kitasatosporales</taxon>
        <taxon>Streptomycetaceae</taxon>
        <taxon>Streptomyces</taxon>
    </lineage>
</organism>
<dbReference type="AlphaFoldDB" id="A0A1B1AVW2"/>
<dbReference type="EMBL" id="JAGGLP010000008">
    <property type="protein sequence ID" value="MBP2051509.1"/>
    <property type="molecule type" value="Genomic_DNA"/>
</dbReference>
<sequence>MSETGSPIKLLIKVDGQDDAHHALRSLDRWLDRDPEVRTGTLSRELTALEPPETTYQSAWFDVLSLVLSTGFNAASLWLGIDNWRRGRAPSVTVTIVRPGREAVRLDGVDPATEQRLLEELLGGEDG</sequence>
<dbReference type="Proteomes" id="UP000092659">
    <property type="component" value="Chromosome"/>
</dbReference>
<dbReference type="RefSeq" id="WP_067303920.1">
    <property type="nucleotide sequence ID" value="NZ_CP016279.1"/>
</dbReference>
<proteinExistence type="predicted"/>
<evidence type="ECO:0000313" key="1">
    <source>
        <dbReference type="EMBL" id="ANP50716.1"/>
    </source>
</evidence>
<name>A0A1B1AVW2_9ACTN</name>
<dbReference type="OrthoDB" id="3626734at2"/>
<gene>
    <name evidence="1" type="ORF">AVL59_14745</name>
    <name evidence="2" type="ORF">J2Z21_004480</name>
</gene>
<reference evidence="1 3" key="1">
    <citation type="submission" date="2016-06" db="EMBL/GenBank/DDBJ databases">
        <title>Complete genome sequence of Streptomyces griseochromogenes ATCC 14511, the Blasticidin S producer.</title>
        <authorList>
            <person name="Wu L."/>
        </authorList>
    </citation>
    <scope>NUCLEOTIDE SEQUENCE [LARGE SCALE GENOMIC DNA]</scope>
    <source>
        <strain evidence="1 3">ATCC 14511</strain>
    </source>
</reference>
<keyword evidence="4" id="KW-1185">Reference proteome</keyword>
<accession>A0A1B1AVW2</accession>
<evidence type="ECO:0000313" key="4">
    <source>
        <dbReference type="Proteomes" id="UP001519309"/>
    </source>
</evidence>
<reference evidence="2 4" key="2">
    <citation type="submission" date="2021-03" db="EMBL/GenBank/DDBJ databases">
        <title>Genomic Encyclopedia of Type Strains, Phase IV (KMG-IV): sequencing the most valuable type-strain genomes for metagenomic binning, comparative biology and taxonomic classification.</title>
        <authorList>
            <person name="Goeker M."/>
        </authorList>
    </citation>
    <scope>NUCLEOTIDE SEQUENCE [LARGE SCALE GENOMIC DNA]</scope>
    <source>
        <strain evidence="2 4">DSM 40499</strain>
    </source>
</reference>
<protein>
    <submittedName>
        <fullName evidence="1">Uncharacterized protein</fullName>
    </submittedName>
</protein>